<feature type="region of interest" description="Disordered" evidence="1">
    <location>
        <begin position="85"/>
        <end position="150"/>
    </location>
</feature>
<organism evidence="2 3">
    <name type="scientific">Lentinula raphanica</name>
    <dbReference type="NCBI Taxonomy" id="153919"/>
    <lineage>
        <taxon>Eukaryota</taxon>
        <taxon>Fungi</taxon>
        <taxon>Dikarya</taxon>
        <taxon>Basidiomycota</taxon>
        <taxon>Agaricomycotina</taxon>
        <taxon>Agaricomycetes</taxon>
        <taxon>Agaricomycetidae</taxon>
        <taxon>Agaricales</taxon>
        <taxon>Marasmiineae</taxon>
        <taxon>Omphalotaceae</taxon>
        <taxon>Lentinula</taxon>
    </lineage>
</organism>
<feature type="compositionally biased region" description="Basic residues" evidence="1">
    <location>
        <begin position="127"/>
        <end position="150"/>
    </location>
</feature>
<comment type="caution">
    <text evidence="2">The sequence shown here is derived from an EMBL/GenBank/DDBJ whole genome shotgun (WGS) entry which is preliminary data.</text>
</comment>
<dbReference type="EMBL" id="MU806209">
    <property type="protein sequence ID" value="KAJ3838003.1"/>
    <property type="molecule type" value="Genomic_DNA"/>
</dbReference>
<dbReference type="AlphaFoldDB" id="A0AA38P8F2"/>
<protein>
    <submittedName>
        <fullName evidence="2">Uncharacterized protein</fullName>
    </submittedName>
</protein>
<reference evidence="2" key="1">
    <citation type="submission" date="2022-08" db="EMBL/GenBank/DDBJ databases">
        <authorList>
            <consortium name="DOE Joint Genome Institute"/>
            <person name="Min B."/>
            <person name="Riley R."/>
            <person name="Sierra-Patev S."/>
            <person name="Naranjo-Ortiz M."/>
            <person name="Looney B."/>
            <person name="Konkel Z."/>
            <person name="Slot J.C."/>
            <person name="Sakamoto Y."/>
            <person name="Steenwyk J.L."/>
            <person name="Rokas A."/>
            <person name="Carro J."/>
            <person name="Camarero S."/>
            <person name="Ferreira P."/>
            <person name="Molpeceres G."/>
            <person name="Ruiz-Duenas F.J."/>
            <person name="Serrano A."/>
            <person name="Henrissat B."/>
            <person name="Drula E."/>
            <person name="Hughes K.W."/>
            <person name="Mata J.L."/>
            <person name="Ishikawa N.K."/>
            <person name="Vargas-Isla R."/>
            <person name="Ushijima S."/>
            <person name="Smith C.A."/>
            <person name="Ahrendt S."/>
            <person name="Andreopoulos W."/>
            <person name="He G."/>
            <person name="Labutti K."/>
            <person name="Lipzen A."/>
            <person name="Ng V."/>
            <person name="Sandor L."/>
            <person name="Barry K."/>
            <person name="Martinez A.T."/>
            <person name="Xiao Y."/>
            <person name="Gibbons J.G."/>
            <person name="Terashima K."/>
            <person name="Hibbett D.S."/>
            <person name="Grigoriev I.V."/>
        </authorList>
    </citation>
    <scope>NUCLEOTIDE SEQUENCE</scope>
    <source>
        <strain evidence="2">TFB9207</strain>
    </source>
</reference>
<feature type="compositionally biased region" description="Basic residues" evidence="1">
    <location>
        <begin position="87"/>
        <end position="98"/>
    </location>
</feature>
<proteinExistence type="predicted"/>
<accession>A0AA38P8F2</accession>
<sequence>MNYASYEVSICVPYHVALKDWPSSVPWSYPQKLAADEVRTLHASWTDGKTHWYRLTASEHCTLSRMNATMITPVNPIAAPTITVAPRKNRKPHGRRPPTKQLQKCLWPHAKHHPTPRSDITANIQRKGGRSRRARKGQLRRRRTANLRKA</sequence>
<keyword evidence="3" id="KW-1185">Reference proteome</keyword>
<name>A0AA38P8F2_9AGAR</name>
<evidence type="ECO:0000313" key="2">
    <source>
        <dbReference type="EMBL" id="KAJ3838003.1"/>
    </source>
</evidence>
<dbReference type="Proteomes" id="UP001163846">
    <property type="component" value="Unassembled WGS sequence"/>
</dbReference>
<gene>
    <name evidence="2" type="ORF">F5878DRAFT_725647</name>
</gene>
<evidence type="ECO:0000256" key="1">
    <source>
        <dbReference type="SAM" id="MobiDB-lite"/>
    </source>
</evidence>
<evidence type="ECO:0000313" key="3">
    <source>
        <dbReference type="Proteomes" id="UP001163846"/>
    </source>
</evidence>